<accession>A0A9P3HA65</accession>
<dbReference type="GO" id="GO:0051301">
    <property type="term" value="P:cell division"/>
    <property type="evidence" value="ECO:0007669"/>
    <property type="project" value="UniProtKB-UniRule"/>
</dbReference>
<feature type="region of interest" description="Disordered" evidence="11">
    <location>
        <begin position="125"/>
        <end position="271"/>
    </location>
</feature>
<feature type="compositionally biased region" description="Polar residues" evidence="11">
    <location>
        <begin position="144"/>
        <end position="154"/>
    </location>
</feature>
<evidence type="ECO:0000256" key="1">
    <source>
        <dbReference type="ARBA" id="ARBA00011065"/>
    </source>
</evidence>
<gene>
    <name evidence="13" type="ORF">EMPS_05229</name>
</gene>
<dbReference type="PRINTS" id="PR00716">
    <property type="entry name" value="MPIPHPHTASE"/>
</dbReference>
<dbReference type="CDD" id="cd01530">
    <property type="entry name" value="Cdc25"/>
    <property type="match status" value="1"/>
</dbReference>
<dbReference type="AlphaFoldDB" id="A0A9P3HA65"/>
<comment type="similarity">
    <text evidence="1 10">Belongs to the MPI phosphatase family.</text>
</comment>
<evidence type="ECO:0000256" key="5">
    <source>
        <dbReference type="ARBA" id="ARBA00022801"/>
    </source>
</evidence>
<organism evidence="13 14">
    <name type="scientific">Entomortierella parvispora</name>
    <dbReference type="NCBI Taxonomy" id="205924"/>
    <lineage>
        <taxon>Eukaryota</taxon>
        <taxon>Fungi</taxon>
        <taxon>Fungi incertae sedis</taxon>
        <taxon>Mucoromycota</taxon>
        <taxon>Mortierellomycotina</taxon>
        <taxon>Mortierellomycetes</taxon>
        <taxon>Mortierellales</taxon>
        <taxon>Mortierellaceae</taxon>
        <taxon>Entomortierella</taxon>
    </lineage>
</organism>
<dbReference type="SMART" id="SM00450">
    <property type="entry name" value="RHOD"/>
    <property type="match status" value="1"/>
</dbReference>
<evidence type="ECO:0000256" key="10">
    <source>
        <dbReference type="RuleBase" id="RU368028"/>
    </source>
</evidence>
<dbReference type="Proteomes" id="UP000827284">
    <property type="component" value="Unassembled WGS sequence"/>
</dbReference>
<feature type="compositionally biased region" description="Low complexity" evidence="11">
    <location>
        <begin position="245"/>
        <end position="268"/>
    </location>
</feature>
<comment type="caution">
    <text evidence="13">The sequence shown here is derived from an EMBL/GenBank/DDBJ whole genome shotgun (WGS) entry which is preliminary data.</text>
</comment>
<reference evidence="13" key="1">
    <citation type="submission" date="2021-11" db="EMBL/GenBank/DDBJ databases">
        <authorList>
            <person name="Herlambang A."/>
            <person name="Guo Y."/>
            <person name="Takashima Y."/>
            <person name="Nishizawa T."/>
        </authorList>
    </citation>
    <scope>NUCLEOTIDE SEQUENCE</scope>
    <source>
        <strain evidence="13">E1425</strain>
    </source>
</reference>
<feature type="compositionally biased region" description="Polar residues" evidence="11">
    <location>
        <begin position="173"/>
        <end position="184"/>
    </location>
</feature>
<evidence type="ECO:0000256" key="9">
    <source>
        <dbReference type="ARBA" id="ARBA00067190"/>
    </source>
</evidence>
<evidence type="ECO:0000256" key="4">
    <source>
        <dbReference type="ARBA" id="ARBA00022776"/>
    </source>
</evidence>
<dbReference type="GO" id="GO:0005737">
    <property type="term" value="C:cytoplasm"/>
    <property type="evidence" value="ECO:0007669"/>
    <property type="project" value="TreeGrafter"/>
</dbReference>
<dbReference type="PANTHER" id="PTHR10828">
    <property type="entry name" value="M-PHASE INDUCER PHOSPHATASE DUAL SPECIFICITY PHOSPHATASE CDC25"/>
    <property type="match status" value="1"/>
</dbReference>
<evidence type="ECO:0000256" key="8">
    <source>
        <dbReference type="ARBA" id="ARBA00051722"/>
    </source>
</evidence>
<dbReference type="GO" id="GO:0005634">
    <property type="term" value="C:nucleus"/>
    <property type="evidence" value="ECO:0007669"/>
    <property type="project" value="TreeGrafter"/>
</dbReference>
<evidence type="ECO:0000256" key="11">
    <source>
        <dbReference type="SAM" id="MobiDB-lite"/>
    </source>
</evidence>
<dbReference type="Pfam" id="PF00581">
    <property type="entry name" value="Rhodanese"/>
    <property type="match status" value="1"/>
</dbReference>
<reference evidence="13" key="2">
    <citation type="journal article" date="2022" name="Microbiol. Resour. Announc.">
        <title>Whole-Genome Sequence of Entomortierella parvispora E1425, a Mucoromycotan Fungus Associated with Burkholderiaceae-Related Endosymbiotic Bacteria.</title>
        <authorList>
            <person name="Herlambang A."/>
            <person name="Guo Y."/>
            <person name="Takashima Y."/>
            <person name="Narisawa K."/>
            <person name="Ohta H."/>
            <person name="Nishizawa T."/>
        </authorList>
    </citation>
    <scope>NUCLEOTIDE SEQUENCE</scope>
    <source>
        <strain evidence="13">E1425</strain>
    </source>
</reference>
<feature type="compositionally biased region" description="Polar residues" evidence="11">
    <location>
        <begin position="229"/>
        <end position="241"/>
    </location>
</feature>
<evidence type="ECO:0000259" key="12">
    <source>
        <dbReference type="PROSITE" id="PS50206"/>
    </source>
</evidence>
<keyword evidence="3 10" id="KW-0132">Cell division</keyword>
<evidence type="ECO:0000256" key="7">
    <source>
        <dbReference type="ARBA" id="ARBA00023306"/>
    </source>
</evidence>
<dbReference type="GO" id="GO:0110032">
    <property type="term" value="P:positive regulation of G2/MI transition of meiotic cell cycle"/>
    <property type="evidence" value="ECO:0007669"/>
    <property type="project" value="TreeGrafter"/>
</dbReference>
<feature type="region of interest" description="Disordered" evidence="11">
    <location>
        <begin position="1"/>
        <end position="23"/>
    </location>
</feature>
<dbReference type="InterPro" id="IPR000751">
    <property type="entry name" value="MPI_Phosphatase"/>
</dbReference>
<dbReference type="PROSITE" id="PS50206">
    <property type="entry name" value="RHODANESE_3"/>
    <property type="match status" value="1"/>
</dbReference>
<comment type="function">
    <text evidence="10">Tyrosine protein phosphatase which functions as a dosage-dependent inducer of mitotic progression.</text>
</comment>
<keyword evidence="7 10" id="KW-0131">Cell cycle</keyword>
<dbReference type="OrthoDB" id="26523at2759"/>
<feature type="compositionally biased region" description="Polar residues" evidence="11">
    <location>
        <begin position="379"/>
        <end position="396"/>
    </location>
</feature>
<dbReference type="InterPro" id="IPR001763">
    <property type="entry name" value="Rhodanese-like_dom"/>
</dbReference>
<dbReference type="FunFam" id="3.40.250.10:FF:000021">
    <property type="entry name" value="M-phase inducer phosphatase cdc-25.2"/>
    <property type="match status" value="1"/>
</dbReference>
<dbReference type="InterPro" id="IPR036873">
    <property type="entry name" value="Rhodanese-like_dom_sf"/>
</dbReference>
<evidence type="ECO:0000256" key="3">
    <source>
        <dbReference type="ARBA" id="ARBA00022618"/>
    </source>
</evidence>
<evidence type="ECO:0000256" key="2">
    <source>
        <dbReference type="ARBA" id="ARBA00013064"/>
    </source>
</evidence>
<feature type="compositionally biased region" description="Basic and acidic residues" evidence="11">
    <location>
        <begin position="156"/>
        <end position="171"/>
    </location>
</feature>
<sequence length="771" mass="84439">MTCEKSATTRVVHPSLHAREETGPNVANALATAASVVQDNSAIHGEASCTRDSLASSTLPHLQAASASDPKSLDAPSSMDSTIDIIAKPLKDILGTHDTILQKPIDGVGLDSITKLQIKTAEHFHTEADKESSGDSVSVLPSVVTDTPNLSPTAVQERRSPIAELSQRVHDSCLSSDEANSQTPGKAYLTSPPPRKPRHDSGCASGFFSDNDDSNPFIRRKKSKSSSSVGLSNDRMSSQATAAEPFSQSQPTNPSSSAPSASASHPVPGGKREEAIMKPIGEEAIMSTAGMQQRRVSDISTLQTGKSRPKSQFLDKEKSSFFSDNEDSKPTLKIRRRSSSFKRPVEDSGLFSGDEGEPRPRRKKIARVRPTDYVRATLDNSKSANNHFSLSSTRSAKSCRAEKADMGILDDGDKIMKEVDDTESKDTTTKVPNIHQGDQTKVQNTSPFLTGFEPEPLVRSMTAIGSEGAHGHLKLKKSMPYFNPTPLYSKDSAGCSLGSRNSDPTSTMGLKNKVSKVSSKQGLMLPPTTAINTESETAPALSCSSRPAMLKAFGRSQTMISRREEFMDTLESNRHAAIELIQQGHRVSRQGMTIIPTEALPKVAPFAPPSYVPDPKVKECQILPCIDFEPKPNDSTRRVSPQTVVDILEGKYKDKYDEFILVDCRFPYEYEGGHINGAVNINTLDELEKQLLQPAITDKRVLLIFHCEFSCHRGPRMARHLRNQDRHANVDHYPALFYPEVYVMQSGYSVFFRDHRSHCVPEAYVPMDIVD</sequence>
<dbReference type="Gene3D" id="3.40.250.10">
    <property type="entry name" value="Rhodanese-like domain"/>
    <property type="match status" value="1"/>
</dbReference>
<evidence type="ECO:0000313" key="14">
    <source>
        <dbReference type="Proteomes" id="UP000827284"/>
    </source>
</evidence>
<dbReference type="GO" id="GO:0010971">
    <property type="term" value="P:positive regulation of G2/M transition of mitotic cell cycle"/>
    <property type="evidence" value="ECO:0007669"/>
    <property type="project" value="TreeGrafter"/>
</dbReference>
<keyword evidence="4 10" id="KW-0498">Mitosis</keyword>
<keyword evidence="6 10" id="KW-0904">Protein phosphatase</keyword>
<keyword evidence="5 10" id="KW-0378">Hydrolase</keyword>
<proteinExistence type="inferred from homology"/>
<dbReference type="SUPFAM" id="SSF52821">
    <property type="entry name" value="Rhodanese/Cell cycle control phosphatase"/>
    <property type="match status" value="1"/>
</dbReference>
<dbReference type="EC" id="3.1.3.48" evidence="2 10"/>
<protein>
    <recommendedName>
        <fullName evidence="9 10">M-phase inducer phosphatase</fullName>
        <ecNumber evidence="2 10">3.1.3.48</ecNumber>
    </recommendedName>
</protein>
<dbReference type="GO" id="GO:0000086">
    <property type="term" value="P:G2/M transition of mitotic cell cycle"/>
    <property type="evidence" value="ECO:0007669"/>
    <property type="project" value="TreeGrafter"/>
</dbReference>
<dbReference type="GO" id="GO:0004725">
    <property type="term" value="F:protein tyrosine phosphatase activity"/>
    <property type="evidence" value="ECO:0007669"/>
    <property type="project" value="UniProtKB-UniRule"/>
</dbReference>
<dbReference type="EMBL" id="BQFW01000007">
    <property type="protein sequence ID" value="GJJ72871.1"/>
    <property type="molecule type" value="Genomic_DNA"/>
</dbReference>
<keyword evidence="14" id="KW-1185">Reference proteome</keyword>
<name>A0A9P3HA65_9FUNG</name>
<feature type="region of interest" description="Disordered" evidence="11">
    <location>
        <begin position="379"/>
        <end position="400"/>
    </location>
</feature>
<comment type="catalytic activity">
    <reaction evidence="8 10">
        <text>O-phospho-L-tyrosyl-[protein] + H2O = L-tyrosyl-[protein] + phosphate</text>
        <dbReference type="Rhea" id="RHEA:10684"/>
        <dbReference type="Rhea" id="RHEA-COMP:10136"/>
        <dbReference type="Rhea" id="RHEA-COMP:20101"/>
        <dbReference type="ChEBI" id="CHEBI:15377"/>
        <dbReference type="ChEBI" id="CHEBI:43474"/>
        <dbReference type="ChEBI" id="CHEBI:46858"/>
        <dbReference type="ChEBI" id="CHEBI:61978"/>
        <dbReference type="EC" id="3.1.3.48"/>
    </reaction>
</comment>
<feature type="domain" description="Rhodanese" evidence="12">
    <location>
        <begin position="655"/>
        <end position="760"/>
    </location>
</feature>
<evidence type="ECO:0000256" key="6">
    <source>
        <dbReference type="ARBA" id="ARBA00022912"/>
    </source>
</evidence>
<evidence type="ECO:0000313" key="13">
    <source>
        <dbReference type="EMBL" id="GJJ72871.1"/>
    </source>
</evidence>
<dbReference type="PANTHER" id="PTHR10828:SF17">
    <property type="entry name" value="PROTEIN-TYROSINE-PHOSPHATASE"/>
    <property type="match status" value="1"/>
</dbReference>
<feature type="region of interest" description="Disordered" evidence="11">
    <location>
        <begin position="288"/>
        <end position="364"/>
    </location>
</feature>